<dbReference type="HOGENOM" id="CLU_017584_10_4_9"/>
<dbReference type="SMART" id="SM00345">
    <property type="entry name" value="HTH_GNTR"/>
    <property type="match status" value="1"/>
</dbReference>
<dbReference type="Pfam" id="PF00392">
    <property type="entry name" value="GntR"/>
    <property type="match status" value="1"/>
</dbReference>
<dbReference type="EMBL" id="CP002360">
    <property type="protein sequence ID" value="AEE97489.1"/>
    <property type="molecule type" value="Genomic_DNA"/>
</dbReference>
<evidence type="ECO:0000313" key="5">
    <source>
        <dbReference type="EMBL" id="AEE97489.1"/>
    </source>
</evidence>
<proteinExistence type="predicted"/>
<keyword evidence="1" id="KW-0805">Transcription regulation</keyword>
<dbReference type="GO" id="GO:0003677">
    <property type="term" value="F:DNA binding"/>
    <property type="evidence" value="ECO:0007669"/>
    <property type="project" value="UniProtKB-KW"/>
</dbReference>
<dbReference type="Gene3D" id="1.10.10.10">
    <property type="entry name" value="Winged helix-like DNA-binding domain superfamily/Winged helix DNA-binding domain"/>
    <property type="match status" value="1"/>
</dbReference>
<keyword evidence="3" id="KW-0804">Transcription</keyword>
<dbReference type="PANTHER" id="PTHR38445:SF9">
    <property type="entry name" value="HTH-TYPE TRANSCRIPTIONAL REPRESSOR YTRA"/>
    <property type="match status" value="1"/>
</dbReference>
<dbReference type="GO" id="GO:0003700">
    <property type="term" value="F:DNA-binding transcription factor activity"/>
    <property type="evidence" value="ECO:0007669"/>
    <property type="project" value="InterPro"/>
</dbReference>
<sequence length="126" mass="14300">MYIHLSQEDIRPLYQQIADQIKVQIMDGTIAPGQELPSIRQLAQQLLTSVITVKRAYDDLEREGYIYTRQGLGTFAARISAPQLDDMRHKQAEEILSEAVEKCRALGLKGEEILGLIKELFKEDKG</sequence>
<keyword evidence="2" id="KW-0238">DNA-binding</keyword>
<feature type="domain" description="HTH gntR-type" evidence="4">
    <location>
        <begin position="11"/>
        <end position="79"/>
    </location>
</feature>
<dbReference type="AlphaFoldDB" id="F3ZW80"/>
<evidence type="ECO:0000256" key="1">
    <source>
        <dbReference type="ARBA" id="ARBA00023015"/>
    </source>
</evidence>
<dbReference type="KEGG" id="mas:Mahau_2322"/>
<dbReference type="PROSITE" id="PS50949">
    <property type="entry name" value="HTH_GNTR"/>
    <property type="match status" value="1"/>
</dbReference>
<reference evidence="5 6" key="2">
    <citation type="journal article" date="2011" name="Stand. Genomic Sci.">
        <title>Complete genome sequence of Mahella australiensis type strain (50-1 BON).</title>
        <authorList>
            <person name="Sikorski J."/>
            <person name="Teshima H."/>
            <person name="Nolan M."/>
            <person name="Lucas S."/>
            <person name="Hammon N."/>
            <person name="Deshpande S."/>
            <person name="Cheng J.F."/>
            <person name="Pitluck S."/>
            <person name="Liolios K."/>
            <person name="Pagani I."/>
            <person name="Ivanova N."/>
            <person name="Huntemann M."/>
            <person name="Mavromatis K."/>
            <person name="Ovchinikova G."/>
            <person name="Pati A."/>
            <person name="Tapia R."/>
            <person name="Han C."/>
            <person name="Goodwin L."/>
            <person name="Chen A."/>
            <person name="Palaniappan K."/>
            <person name="Land M."/>
            <person name="Hauser L."/>
            <person name="Ngatchou-Djao O.D."/>
            <person name="Rohde M."/>
            <person name="Pukall R."/>
            <person name="Spring S."/>
            <person name="Abt B."/>
            <person name="Goker M."/>
            <person name="Detter J.C."/>
            <person name="Woyke T."/>
            <person name="Bristow J."/>
            <person name="Markowitz V."/>
            <person name="Hugenholtz P."/>
            <person name="Eisen J.A."/>
            <person name="Kyrpides N.C."/>
            <person name="Klenk H.P."/>
            <person name="Lapidus A."/>
        </authorList>
    </citation>
    <scope>NUCLEOTIDE SEQUENCE [LARGE SCALE GENOMIC DNA]</scope>
    <source>
        <strain evidence="6">DSM 15567 / CIP 107919 / 50-1 BON</strain>
    </source>
</reference>
<dbReference type="STRING" id="697281.Mahau_2322"/>
<evidence type="ECO:0000256" key="3">
    <source>
        <dbReference type="ARBA" id="ARBA00023163"/>
    </source>
</evidence>
<dbReference type="PANTHER" id="PTHR38445">
    <property type="entry name" value="HTH-TYPE TRANSCRIPTIONAL REPRESSOR YTRA"/>
    <property type="match status" value="1"/>
</dbReference>
<keyword evidence="6" id="KW-1185">Reference proteome</keyword>
<evidence type="ECO:0000256" key="2">
    <source>
        <dbReference type="ARBA" id="ARBA00023125"/>
    </source>
</evidence>
<dbReference type="eggNOG" id="COG1725">
    <property type="taxonomic scope" value="Bacteria"/>
</dbReference>
<dbReference type="SUPFAM" id="SSF46785">
    <property type="entry name" value="Winged helix' DNA-binding domain"/>
    <property type="match status" value="1"/>
</dbReference>
<evidence type="ECO:0000259" key="4">
    <source>
        <dbReference type="PROSITE" id="PS50949"/>
    </source>
</evidence>
<accession>F3ZW80</accession>
<dbReference type="InterPro" id="IPR000524">
    <property type="entry name" value="Tscrpt_reg_HTH_GntR"/>
</dbReference>
<reference evidence="6" key="1">
    <citation type="submission" date="2010-11" db="EMBL/GenBank/DDBJ databases">
        <title>The complete genome of Mahella australiensis DSM 15567.</title>
        <authorList>
            <consortium name="US DOE Joint Genome Institute (JGI-PGF)"/>
            <person name="Lucas S."/>
            <person name="Copeland A."/>
            <person name="Lapidus A."/>
            <person name="Bruce D."/>
            <person name="Goodwin L."/>
            <person name="Pitluck S."/>
            <person name="Kyrpides N."/>
            <person name="Mavromatis K."/>
            <person name="Pagani I."/>
            <person name="Ivanova N."/>
            <person name="Teshima H."/>
            <person name="Brettin T."/>
            <person name="Detter J.C."/>
            <person name="Han C."/>
            <person name="Tapia R."/>
            <person name="Land M."/>
            <person name="Hauser L."/>
            <person name="Markowitz V."/>
            <person name="Cheng J.-F."/>
            <person name="Hugenholtz P."/>
            <person name="Woyke T."/>
            <person name="Wu D."/>
            <person name="Spring S."/>
            <person name="Pukall R."/>
            <person name="Steenblock K."/>
            <person name="Schneider S."/>
            <person name="Klenk H.-P."/>
            <person name="Eisen J.A."/>
        </authorList>
    </citation>
    <scope>NUCLEOTIDE SEQUENCE [LARGE SCALE GENOMIC DNA]</scope>
    <source>
        <strain evidence="6">DSM 15567 / CIP 107919 / 50-1 BON</strain>
    </source>
</reference>
<dbReference type="Proteomes" id="UP000008457">
    <property type="component" value="Chromosome"/>
</dbReference>
<protein>
    <submittedName>
        <fullName evidence="5">Transcriptional regulator, GntR family</fullName>
    </submittedName>
</protein>
<dbReference type="InterPro" id="IPR036388">
    <property type="entry name" value="WH-like_DNA-bd_sf"/>
</dbReference>
<dbReference type="RefSeq" id="WP_013781915.1">
    <property type="nucleotide sequence ID" value="NC_015520.1"/>
</dbReference>
<name>F3ZW80_MAHA5</name>
<dbReference type="OrthoDB" id="9801546at2"/>
<evidence type="ECO:0000313" key="6">
    <source>
        <dbReference type="Proteomes" id="UP000008457"/>
    </source>
</evidence>
<organism evidence="5 6">
    <name type="scientific">Mahella australiensis (strain DSM 15567 / CIP 107919 / 50-1 BON)</name>
    <dbReference type="NCBI Taxonomy" id="697281"/>
    <lineage>
        <taxon>Bacteria</taxon>
        <taxon>Bacillati</taxon>
        <taxon>Bacillota</taxon>
        <taxon>Clostridia</taxon>
        <taxon>Thermoanaerobacterales</taxon>
        <taxon>Thermoanaerobacterales Family IV. Incertae Sedis</taxon>
        <taxon>Mahella</taxon>
    </lineage>
</organism>
<gene>
    <name evidence="5" type="ordered locus">Mahau_2322</name>
</gene>
<dbReference type="InterPro" id="IPR036390">
    <property type="entry name" value="WH_DNA-bd_sf"/>
</dbReference>
<dbReference type="CDD" id="cd07377">
    <property type="entry name" value="WHTH_GntR"/>
    <property type="match status" value="1"/>
</dbReference>